<feature type="transmembrane region" description="Helical" evidence="1">
    <location>
        <begin position="88"/>
        <end position="110"/>
    </location>
</feature>
<organism evidence="2 4">
    <name type="scientific">Peptostreptococcus anaerobius</name>
    <dbReference type="NCBI Taxonomy" id="1261"/>
    <lineage>
        <taxon>Bacteria</taxon>
        <taxon>Bacillati</taxon>
        <taxon>Bacillota</taxon>
        <taxon>Clostridia</taxon>
        <taxon>Peptostreptococcales</taxon>
        <taxon>Peptostreptococcaceae</taxon>
        <taxon>Peptostreptococcus</taxon>
    </lineage>
</organism>
<accession>A0A135YN81</accession>
<gene>
    <name evidence="2" type="ORF">HMPREF3195_01611</name>
    <name evidence="3" type="ORF">NCTC11460_00986</name>
</gene>
<protein>
    <submittedName>
        <fullName evidence="3">Protein of uncharacterized function (DUF3810)</fullName>
    </submittedName>
</protein>
<dbReference type="Proteomes" id="UP000070326">
    <property type="component" value="Unassembled WGS sequence"/>
</dbReference>
<evidence type="ECO:0000313" key="5">
    <source>
        <dbReference type="Proteomes" id="UP000255101"/>
    </source>
</evidence>
<dbReference type="eggNOG" id="ENOG502Z7T3">
    <property type="taxonomic scope" value="Bacteria"/>
</dbReference>
<keyword evidence="1" id="KW-0812">Transmembrane</keyword>
<reference evidence="3 5" key="2">
    <citation type="submission" date="2018-06" db="EMBL/GenBank/DDBJ databases">
        <authorList>
            <consortium name="Pathogen Informatics"/>
            <person name="Doyle S."/>
        </authorList>
    </citation>
    <scope>NUCLEOTIDE SEQUENCE [LARGE SCALE GENOMIC DNA]</scope>
    <source>
        <strain evidence="3 5">NCTC11460</strain>
    </source>
</reference>
<keyword evidence="1" id="KW-0472">Membrane</keyword>
<dbReference type="InterPro" id="IPR024294">
    <property type="entry name" value="DUF3810"/>
</dbReference>
<dbReference type="RefSeq" id="WP_002844724.1">
    <property type="nucleotide sequence ID" value="NZ_CAMPYD010000007.1"/>
</dbReference>
<evidence type="ECO:0000313" key="3">
    <source>
        <dbReference type="EMBL" id="SUB61069.1"/>
    </source>
</evidence>
<dbReference type="Proteomes" id="UP000255101">
    <property type="component" value="Unassembled WGS sequence"/>
</dbReference>
<evidence type="ECO:0000313" key="2">
    <source>
        <dbReference type="EMBL" id="KXI10869.1"/>
    </source>
</evidence>
<dbReference type="EMBL" id="UGTB01000004">
    <property type="protein sequence ID" value="SUB61069.1"/>
    <property type="molecule type" value="Genomic_DNA"/>
</dbReference>
<dbReference type="AlphaFoldDB" id="A0A135YN81"/>
<dbReference type="Pfam" id="PF12725">
    <property type="entry name" value="DUF3810"/>
    <property type="match status" value="1"/>
</dbReference>
<evidence type="ECO:0000256" key="1">
    <source>
        <dbReference type="SAM" id="Phobius"/>
    </source>
</evidence>
<proteinExistence type="predicted"/>
<name>A0A135YN81_9FIRM</name>
<keyword evidence="1" id="KW-1133">Transmembrane helix</keyword>
<sequence length="373" mass="42995">MFKFKIGPIMLFIVSVFFIGLASRYNKATELIYTNVINRFFREKLSLIFDKISVPVGDIVTVVIIIFILLAIINFIKNIVRPKKWITYIYRLFWGSVNVICVSMFIYVLLAGLNYHIPDLSTSLIEKYNHKYSTEVKVNADNAKRVEVYKYIESKAVETKELLNTNSDAGDSDNSSWDIRDISAQISQGYSIISDQFPILGGHYCLPKYSIKSPVFNIMGLDARYYMLTNEVSVSNELPSLYQPFILGKYMAYQRGVVKEDEAEFYSYLALINSPDQKLRYSAYISMLESLSEGLKVTDKIEYNRLMSSQSHAIKKDIEIIRAYKASYGMGKDFKDLYNYTFRRVNGDVRVEPVNSQVAYILATYYSLSPYQN</sequence>
<feature type="transmembrane region" description="Helical" evidence="1">
    <location>
        <begin position="52"/>
        <end position="76"/>
    </location>
</feature>
<dbReference type="PATRIC" id="fig|1261.5.peg.1616"/>
<reference evidence="2 4" key="1">
    <citation type="submission" date="2016-02" db="EMBL/GenBank/DDBJ databases">
        <authorList>
            <person name="Wen L."/>
            <person name="He K."/>
            <person name="Yang H."/>
        </authorList>
    </citation>
    <scope>NUCLEOTIDE SEQUENCE [LARGE SCALE GENOMIC DNA]</scope>
    <source>
        <strain evidence="2 4">MJR8628A</strain>
    </source>
</reference>
<dbReference type="GeneID" id="79843589"/>
<dbReference type="STRING" id="1261.HMPREF3195_01611"/>
<dbReference type="EMBL" id="LSQZ01000085">
    <property type="protein sequence ID" value="KXI10869.1"/>
    <property type="molecule type" value="Genomic_DNA"/>
</dbReference>
<evidence type="ECO:0000313" key="4">
    <source>
        <dbReference type="Proteomes" id="UP000070326"/>
    </source>
</evidence>